<reference evidence="1" key="2">
    <citation type="submission" date="2025-09" db="UniProtKB">
        <authorList>
            <consortium name="Ensembl"/>
        </authorList>
    </citation>
    <scope>IDENTIFICATION</scope>
</reference>
<reference evidence="1" key="1">
    <citation type="submission" date="2025-08" db="UniProtKB">
        <authorList>
            <consortium name="Ensembl"/>
        </authorList>
    </citation>
    <scope>IDENTIFICATION</scope>
</reference>
<name>A0A8C7EV45_NEOVI</name>
<dbReference type="AlphaFoldDB" id="A0A8C7EV45"/>
<sequence>MRCRRLALGLGFCLLLGTALCFLWVYVENWLPFSYVPYYLPCPEIFNMQLQYKGEKPFQPVTGSLYPQPKLLEQREGPQPLRPPCCQACGAAGAYTLVGTHRVRGNLQPRAAAPHLPASEPDHRRHGVCRREVHGLPAALPGVRGALLHAGLSGTVLHLHR</sequence>
<organism evidence="1 2">
    <name type="scientific">Neovison vison</name>
    <name type="common">American mink</name>
    <name type="synonym">Mustela vison</name>
    <dbReference type="NCBI Taxonomy" id="452646"/>
    <lineage>
        <taxon>Eukaryota</taxon>
        <taxon>Metazoa</taxon>
        <taxon>Chordata</taxon>
        <taxon>Craniata</taxon>
        <taxon>Vertebrata</taxon>
        <taxon>Euteleostomi</taxon>
        <taxon>Mammalia</taxon>
        <taxon>Eutheria</taxon>
        <taxon>Laurasiatheria</taxon>
        <taxon>Carnivora</taxon>
        <taxon>Caniformia</taxon>
        <taxon>Musteloidea</taxon>
        <taxon>Mustelidae</taxon>
        <taxon>Mustelinae</taxon>
        <taxon>Neogale</taxon>
    </lineage>
</organism>
<proteinExistence type="predicted"/>
<evidence type="ECO:0000313" key="1">
    <source>
        <dbReference type="Ensembl" id="ENSNVIP00000025297.1"/>
    </source>
</evidence>
<protein>
    <submittedName>
        <fullName evidence="1">Globoside alpha-1,3-N-acetylgalactosaminyltransferase 1 (FORS blood group)</fullName>
    </submittedName>
</protein>
<gene>
    <name evidence="1" type="primary">GBGT1</name>
</gene>
<keyword evidence="2" id="KW-1185">Reference proteome</keyword>
<dbReference type="Proteomes" id="UP000694425">
    <property type="component" value="Unplaced"/>
</dbReference>
<dbReference type="Ensembl" id="ENSNVIT00000029335.1">
    <property type="protein sequence ID" value="ENSNVIP00000025297.1"/>
    <property type="gene ID" value="ENSNVIG00000019551.1"/>
</dbReference>
<evidence type="ECO:0000313" key="2">
    <source>
        <dbReference type="Proteomes" id="UP000694425"/>
    </source>
</evidence>
<accession>A0A8C7EV45</accession>
<dbReference type="GeneTree" id="ENSGT00950000182858"/>